<dbReference type="Proteomes" id="UP000012960">
    <property type="component" value="Unplaced"/>
</dbReference>
<dbReference type="EnsemblPlants" id="Ma06_t14020.1">
    <property type="protein sequence ID" value="Ma06_p14020.1"/>
    <property type="gene ID" value="Ma06_g14020"/>
</dbReference>
<dbReference type="OMA" id="WREEPIS"/>
<evidence type="ECO:0000313" key="2">
    <source>
        <dbReference type="EMBL" id="CAG1846204.1"/>
    </source>
</evidence>
<dbReference type="Gramene" id="Ma06_t14020.1">
    <property type="protein sequence ID" value="Ma06_p14020.1"/>
    <property type="gene ID" value="Ma06_g14020"/>
</dbReference>
<dbReference type="PANTHER" id="PTHR36022:SF1">
    <property type="entry name" value="GPI-ANCHORED ADHESIN-LIKE PROTEIN"/>
    <property type="match status" value="1"/>
</dbReference>
<feature type="compositionally biased region" description="Polar residues" evidence="1">
    <location>
        <begin position="75"/>
        <end position="101"/>
    </location>
</feature>
<sequence>MGKRSYKECLMEKSEAKKKPTQSRNPLKDLNGGSVPPHLGSSEAPTGGCFRFLLSHSSDKESLARSKPAPITHRSAPSNSRNVPSNSKNPTIPSRYQTFRKNTSKSDVEADKQLVSRKASNPRNADLFQRCNKRKHISNCKNFEKGLEGKIGEQKLMSTPTSATIPPVEASISPEVPVKASAVAVTPVCFAAGHVIARVRDRRKCRARGILTVGGREPEVEKVHVGRTDRTQASVTLPPPPPAEASMHWLSSPSENVDMALDSSFNSSSKVLAAEASVDWLLSPCKDGEGMHKDELLMGNRTSPDRGSWRFFPDNSIREKSPELSGLMSLDSPSLETTLSSGIGIQKTPSTGGSVSPFSMILGIAKTSKTKHIRPQQETGRHHNCSVLENSLFSGNSWIEGHVTGKPSSFSSSRKKYDLGDFKMDAMAESLENVSLSPEPLSNDTSCRAPLPGLSFQFRCHTSNSVDFNHLQNLYCDRISIVKDASAKEEVLPSSQTRVSWREEPISRVLEMGKLDHCQWLSDDDNFVHHEEHRGASIPDLKSDCGSSSSILKNPTETIAPVGFGYVEFVSEAKRSETEVSPRGPISCAESNGMEGLVLDSSGDSDWTLFYKNHLFEV</sequence>
<dbReference type="EMBL" id="HG996471">
    <property type="protein sequence ID" value="CAG1846204.1"/>
    <property type="molecule type" value="Genomic_DNA"/>
</dbReference>
<dbReference type="PANTHER" id="PTHR36022">
    <property type="entry name" value="GPI-ANCHORED ADHESIN-LIKE PROTEIN"/>
    <property type="match status" value="1"/>
</dbReference>
<dbReference type="FunCoup" id="A0A804JG15">
    <property type="interactions" value="3600"/>
</dbReference>
<evidence type="ECO:0000256" key="1">
    <source>
        <dbReference type="SAM" id="MobiDB-lite"/>
    </source>
</evidence>
<reference evidence="3" key="2">
    <citation type="submission" date="2021-05" db="UniProtKB">
        <authorList>
            <consortium name="EnsemblPlants"/>
        </authorList>
    </citation>
    <scope>IDENTIFICATION</scope>
    <source>
        <strain evidence="3">subsp. malaccensis</strain>
    </source>
</reference>
<evidence type="ECO:0000313" key="3">
    <source>
        <dbReference type="EnsemblPlants" id="Ma06_p14020.1"/>
    </source>
</evidence>
<reference evidence="2" key="1">
    <citation type="submission" date="2021-03" db="EMBL/GenBank/DDBJ databases">
        <authorList>
            <consortium name="Genoscope - CEA"/>
            <person name="William W."/>
        </authorList>
    </citation>
    <scope>NUCLEOTIDE SEQUENCE</scope>
    <source>
        <strain evidence="2">Doubled-haploid Pahang</strain>
    </source>
</reference>
<name>A0A804JG15_MUSAM</name>
<dbReference type="AlphaFoldDB" id="A0A804JG15"/>
<dbReference type="InParanoid" id="A0A804JG15"/>
<keyword evidence="4" id="KW-1185">Reference proteome</keyword>
<feature type="compositionally biased region" description="Basic and acidic residues" evidence="1">
    <location>
        <begin position="221"/>
        <end position="230"/>
    </location>
</feature>
<organism evidence="3 4">
    <name type="scientific">Musa acuminata subsp. malaccensis</name>
    <name type="common">Wild banana</name>
    <name type="synonym">Musa malaccensis</name>
    <dbReference type="NCBI Taxonomy" id="214687"/>
    <lineage>
        <taxon>Eukaryota</taxon>
        <taxon>Viridiplantae</taxon>
        <taxon>Streptophyta</taxon>
        <taxon>Embryophyta</taxon>
        <taxon>Tracheophyta</taxon>
        <taxon>Spermatophyta</taxon>
        <taxon>Magnoliopsida</taxon>
        <taxon>Liliopsida</taxon>
        <taxon>Zingiberales</taxon>
        <taxon>Musaceae</taxon>
        <taxon>Musa</taxon>
    </lineage>
</organism>
<protein>
    <submittedName>
        <fullName evidence="2">(wild Malaysian banana) hypothetical protein</fullName>
    </submittedName>
</protein>
<accession>A0A804JG15</accession>
<feature type="region of interest" description="Disordered" evidence="1">
    <location>
        <begin position="60"/>
        <end position="127"/>
    </location>
</feature>
<feature type="region of interest" description="Disordered" evidence="1">
    <location>
        <begin position="1"/>
        <end position="47"/>
    </location>
</feature>
<feature type="compositionally biased region" description="Basic and acidic residues" evidence="1">
    <location>
        <begin position="104"/>
        <end position="114"/>
    </location>
</feature>
<evidence type="ECO:0000313" key="4">
    <source>
        <dbReference type="Proteomes" id="UP000012960"/>
    </source>
</evidence>
<feature type="region of interest" description="Disordered" evidence="1">
    <location>
        <begin position="221"/>
        <end position="241"/>
    </location>
</feature>
<proteinExistence type="predicted"/>
<gene>
    <name evidence="2" type="ORF">GSMUA_159990.1</name>
</gene>
<feature type="compositionally biased region" description="Basic and acidic residues" evidence="1">
    <location>
        <begin position="1"/>
        <end position="18"/>
    </location>
</feature>